<comment type="caution">
    <text evidence="6">The sequence shown here is derived from an EMBL/GenBank/DDBJ whole genome shotgun (WGS) entry which is preliminary data.</text>
</comment>
<dbReference type="NCBIfam" id="TIGR00012">
    <property type="entry name" value="L29"/>
    <property type="match status" value="1"/>
</dbReference>
<evidence type="ECO:0000256" key="5">
    <source>
        <dbReference type="ARBA" id="ARBA00042960"/>
    </source>
</evidence>
<evidence type="ECO:0000256" key="3">
    <source>
        <dbReference type="ARBA" id="ARBA00023274"/>
    </source>
</evidence>
<accession>A0AAW1NMF9</accession>
<dbReference type="InterPro" id="IPR001854">
    <property type="entry name" value="Ribosomal_uL29"/>
</dbReference>
<dbReference type="AlphaFoldDB" id="A0AAW1NMF9"/>
<name>A0AAW1NMF9_9CHLO</name>
<dbReference type="CDD" id="cd00427">
    <property type="entry name" value="Ribosomal_L29_HIP"/>
    <property type="match status" value="1"/>
</dbReference>
<proteinExistence type="inferred from homology"/>
<dbReference type="GO" id="GO:0006412">
    <property type="term" value="P:translation"/>
    <property type="evidence" value="ECO:0007669"/>
    <property type="project" value="InterPro"/>
</dbReference>
<reference evidence="6 7" key="1">
    <citation type="journal article" date="2024" name="Nat. Commun.">
        <title>Phylogenomics reveals the evolutionary origins of lichenization in chlorophyte algae.</title>
        <authorList>
            <person name="Puginier C."/>
            <person name="Libourel C."/>
            <person name="Otte J."/>
            <person name="Skaloud P."/>
            <person name="Haon M."/>
            <person name="Grisel S."/>
            <person name="Petersen M."/>
            <person name="Berrin J.G."/>
            <person name="Delaux P.M."/>
            <person name="Dal Grande F."/>
            <person name="Keller J."/>
        </authorList>
    </citation>
    <scope>NUCLEOTIDE SEQUENCE [LARGE SCALE GENOMIC DNA]</scope>
    <source>
        <strain evidence="6 7">SAG 2036</strain>
    </source>
</reference>
<keyword evidence="2" id="KW-0689">Ribosomal protein</keyword>
<gene>
    <name evidence="6" type="ORF">WJX73_005915</name>
</gene>
<evidence type="ECO:0000256" key="2">
    <source>
        <dbReference type="ARBA" id="ARBA00022980"/>
    </source>
</evidence>
<dbReference type="GO" id="GO:0003735">
    <property type="term" value="F:structural constituent of ribosome"/>
    <property type="evidence" value="ECO:0007669"/>
    <property type="project" value="InterPro"/>
</dbReference>
<dbReference type="HAMAP" id="MF_00374">
    <property type="entry name" value="Ribosomal_uL29"/>
    <property type="match status" value="1"/>
</dbReference>
<dbReference type="InterPro" id="IPR050063">
    <property type="entry name" value="Ribosomal_protein_uL29"/>
</dbReference>
<dbReference type="PANTHER" id="PTHR10916:SF0">
    <property type="entry name" value="LARGE RIBOSOMAL SUBUNIT PROTEIN UL29C"/>
    <property type="match status" value="1"/>
</dbReference>
<evidence type="ECO:0000256" key="1">
    <source>
        <dbReference type="ARBA" id="ARBA00009254"/>
    </source>
</evidence>
<evidence type="ECO:0000313" key="6">
    <source>
        <dbReference type="EMBL" id="KAK9789961.1"/>
    </source>
</evidence>
<keyword evidence="3" id="KW-0687">Ribonucleoprotein</keyword>
<dbReference type="SUPFAM" id="SSF46561">
    <property type="entry name" value="Ribosomal protein L29 (L29p)"/>
    <property type="match status" value="1"/>
</dbReference>
<protein>
    <recommendedName>
        <fullName evidence="4">Large ribosomal subunit protein uL29c</fullName>
    </recommendedName>
    <alternativeName>
        <fullName evidence="5">50S ribosomal protein L29, chloroplastic</fullName>
    </alternativeName>
</protein>
<dbReference type="Pfam" id="PF00831">
    <property type="entry name" value="Ribosomal_L29"/>
    <property type="match status" value="1"/>
</dbReference>
<sequence>MQSLLLQPRLPCTLPCPQHSASPLLARRPLLATRTTLAVQAKPTRAAEFRSLSEEEIDQQVEECKKELFRLRFKIARKEAFKPSDVHWNKKKIAQLLTVKREREVEKGVSRRESRLIQKRKNVALGFGQF</sequence>
<evidence type="ECO:0000256" key="4">
    <source>
        <dbReference type="ARBA" id="ARBA00040028"/>
    </source>
</evidence>
<dbReference type="Gene3D" id="1.10.287.310">
    <property type="match status" value="1"/>
</dbReference>
<dbReference type="Proteomes" id="UP001465755">
    <property type="component" value="Unassembled WGS sequence"/>
</dbReference>
<dbReference type="InterPro" id="IPR036049">
    <property type="entry name" value="Ribosomal_uL29_sf"/>
</dbReference>
<keyword evidence="7" id="KW-1185">Reference proteome</keyword>
<dbReference type="GO" id="GO:0022625">
    <property type="term" value="C:cytosolic large ribosomal subunit"/>
    <property type="evidence" value="ECO:0007669"/>
    <property type="project" value="TreeGrafter"/>
</dbReference>
<evidence type="ECO:0000313" key="7">
    <source>
        <dbReference type="Proteomes" id="UP001465755"/>
    </source>
</evidence>
<comment type="similarity">
    <text evidence="1">Belongs to the universal ribosomal protein uL29 family.</text>
</comment>
<organism evidence="6 7">
    <name type="scientific">Symbiochloris irregularis</name>
    <dbReference type="NCBI Taxonomy" id="706552"/>
    <lineage>
        <taxon>Eukaryota</taxon>
        <taxon>Viridiplantae</taxon>
        <taxon>Chlorophyta</taxon>
        <taxon>core chlorophytes</taxon>
        <taxon>Trebouxiophyceae</taxon>
        <taxon>Trebouxiales</taxon>
        <taxon>Trebouxiaceae</taxon>
        <taxon>Symbiochloris</taxon>
    </lineage>
</organism>
<dbReference type="EMBL" id="JALJOQ010000199">
    <property type="protein sequence ID" value="KAK9789961.1"/>
    <property type="molecule type" value="Genomic_DNA"/>
</dbReference>
<dbReference type="PANTHER" id="PTHR10916">
    <property type="entry name" value="60S RIBOSOMAL PROTEIN L35/50S RIBOSOMAL PROTEIN L29"/>
    <property type="match status" value="1"/>
</dbReference>